<accession>A0A269PGV7</accession>
<name>A0A269PGV7_9CORY</name>
<dbReference type="EMBL" id="NQMQ01000001">
    <property type="protein sequence ID" value="PAJ71264.1"/>
    <property type="molecule type" value="Genomic_DNA"/>
</dbReference>
<dbReference type="RefSeq" id="WP_095275177.1">
    <property type="nucleotide sequence ID" value="NZ_CP047655.1"/>
</dbReference>
<proteinExistence type="predicted"/>
<protein>
    <recommendedName>
        <fullName evidence="3">YbjN domain-containing protein</fullName>
    </recommendedName>
</protein>
<sequence length="139" mass="15203">MGLFGKKKPTLREASVESIGEALSSLGLSCSQLSTGGLLTKVNGVPIYIVDQDTNIGIGGMIQARQPKAEDLNWISDFNNRALWPVVFRVDQETASVIHAEHRIIKGVAYSEAQLRDEAELGVLIVADTLLRYSEEHPQ</sequence>
<dbReference type="AlphaFoldDB" id="A0A269PGV7"/>
<reference evidence="1 2" key="1">
    <citation type="submission" date="2017-08" db="EMBL/GenBank/DDBJ databases">
        <authorList>
            <person name="de Groot N.N."/>
        </authorList>
    </citation>
    <scope>NUCLEOTIDE SEQUENCE [LARGE SCALE GENOMIC DNA]</scope>
    <source>
        <strain evidence="1 2">NBT06-6</strain>
    </source>
</reference>
<dbReference type="Proteomes" id="UP000215771">
    <property type="component" value="Unassembled WGS sequence"/>
</dbReference>
<evidence type="ECO:0000313" key="1">
    <source>
        <dbReference type="EMBL" id="PAJ71264.1"/>
    </source>
</evidence>
<gene>
    <name evidence="1" type="ORF">CIG21_00580</name>
</gene>
<evidence type="ECO:0008006" key="3">
    <source>
        <dbReference type="Google" id="ProtNLM"/>
    </source>
</evidence>
<organism evidence="1 2">
    <name type="scientific">Corynebacterium hadale</name>
    <dbReference type="NCBI Taxonomy" id="2026255"/>
    <lineage>
        <taxon>Bacteria</taxon>
        <taxon>Bacillati</taxon>
        <taxon>Actinomycetota</taxon>
        <taxon>Actinomycetes</taxon>
        <taxon>Mycobacteriales</taxon>
        <taxon>Corynebacteriaceae</taxon>
        <taxon>Corynebacterium</taxon>
    </lineage>
</organism>
<evidence type="ECO:0000313" key="2">
    <source>
        <dbReference type="Proteomes" id="UP000215771"/>
    </source>
</evidence>
<comment type="caution">
    <text evidence="1">The sequence shown here is derived from an EMBL/GenBank/DDBJ whole genome shotgun (WGS) entry which is preliminary data.</text>
</comment>